<organism evidence="1 2">
    <name type="scientific">Leuconostoc carnosum</name>
    <dbReference type="NCBI Taxonomy" id="1252"/>
    <lineage>
        <taxon>Bacteria</taxon>
        <taxon>Bacillati</taxon>
        <taxon>Bacillota</taxon>
        <taxon>Bacilli</taxon>
        <taxon>Lactobacillales</taxon>
        <taxon>Lactobacillaceae</taxon>
        <taxon>Leuconostoc</taxon>
    </lineage>
</organism>
<dbReference type="AlphaFoldDB" id="A0AAE6IJP2"/>
<accession>A0AAE6IJP2</accession>
<name>A0AAE6IJP2_LEUCA</name>
<evidence type="ECO:0000313" key="2">
    <source>
        <dbReference type="Proteomes" id="UP000321332"/>
    </source>
</evidence>
<dbReference type="OMA" id="PHITIIF"/>
<proteinExistence type="predicted"/>
<dbReference type="Gene3D" id="3.90.1140.10">
    <property type="entry name" value="Cyclic phosphodiesterase"/>
    <property type="match status" value="1"/>
</dbReference>
<dbReference type="SUPFAM" id="SSF55144">
    <property type="entry name" value="LigT-like"/>
    <property type="match status" value="1"/>
</dbReference>
<dbReference type="EMBL" id="CP042374">
    <property type="protein sequence ID" value="QEA33443.1"/>
    <property type="molecule type" value="Genomic_DNA"/>
</dbReference>
<dbReference type="GO" id="GO:0016874">
    <property type="term" value="F:ligase activity"/>
    <property type="evidence" value="ECO:0007669"/>
    <property type="project" value="UniProtKB-KW"/>
</dbReference>
<protein>
    <submittedName>
        <fullName evidence="1">2'-5' RNA ligase family protein</fullName>
    </submittedName>
</protein>
<dbReference type="InterPro" id="IPR009097">
    <property type="entry name" value="Cyclic_Pdiesterase"/>
</dbReference>
<dbReference type="Proteomes" id="UP000321332">
    <property type="component" value="Chromosome"/>
</dbReference>
<sequence>MLRSVLMFPKFSMNNEIDIIRSQYDNLYYHIAPHISLVFPFDSQLSDEQIIEVVTEVAKQYPPFEIQLQEVSGDSKHGYVWLVIDQGSSMLEKIHDALYDKVVFRRYLRKDLPYQPHITIAQGLMPDQTTQLLVKLQNNRYDLLTTITEVSIEHILDNDDSENFATIALDNEYEN</sequence>
<dbReference type="PANTHER" id="PTHR40037">
    <property type="entry name" value="PHOSPHOESTERASE YJCG-RELATED"/>
    <property type="match status" value="1"/>
</dbReference>
<keyword evidence="1" id="KW-0436">Ligase</keyword>
<dbReference type="InterPro" id="IPR050580">
    <property type="entry name" value="2H_phosphoesterase_YjcG-like"/>
</dbReference>
<dbReference type="Pfam" id="PF13563">
    <property type="entry name" value="2_5_RNA_ligase2"/>
    <property type="match status" value="1"/>
</dbReference>
<reference evidence="1 2" key="1">
    <citation type="submission" date="2019-06" db="EMBL/GenBank/DDBJ databases">
        <title>Genome analyses of bacteria isolated from kimchi.</title>
        <authorList>
            <person name="Lee S."/>
            <person name="Ahn S."/>
            <person name="Roh S."/>
        </authorList>
    </citation>
    <scope>NUCLEOTIDE SEQUENCE [LARGE SCALE GENOMIC DNA]</scope>
    <source>
        <strain evidence="1 2">CBA3620</strain>
    </source>
</reference>
<dbReference type="PANTHER" id="PTHR40037:SF1">
    <property type="entry name" value="PHOSPHOESTERASE SAOUHSC_00951-RELATED"/>
    <property type="match status" value="1"/>
</dbReference>
<gene>
    <name evidence="1" type="ORF">FGL89_04485</name>
</gene>
<evidence type="ECO:0000313" key="1">
    <source>
        <dbReference type="EMBL" id="QEA33443.1"/>
    </source>
</evidence>